<dbReference type="SUPFAM" id="SSF46626">
    <property type="entry name" value="Cytochrome c"/>
    <property type="match status" value="1"/>
</dbReference>
<dbReference type="Pfam" id="PF13442">
    <property type="entry name" value="Cytochrome_CBB3"/>
    <property type="match status" value="1"/>
</dbReference>
<evidence type="ECO:0000256" key="4">
    <source>
        <dbReference type="PROSITE-ProRule" id="PRU00433"/>
    </source>
</evidence>
<evidence type="ECO:0000256" key="1">
    <source>
        <dbReference type="ARBA" id="ARBA00022617"/>
    </source>
</evidence>
<reference evidence="7 8" key="1">
    <citation type="submission" date="2023-08" db="EMBL/GenBank/DDBJ databases">
        <title>Transcriptome Analysis of Halomonas alkalicola CICC 11012s to Identify the Genes Involved in Alkaline Tolerances.</title>
        <authorList>
            <person name="Zhai L."/>
        </authorList>
    </citation>
    <scope>NUCLEOTIDE SEQUENCE [LARGE SCALE GENOMIC DNA]</scope>
    <source>
        <strain evidence="7 8">CICC 11012s</strain>
    </source>
</reference>
<dbReference type="PROSITE" id="PS51007">
    <property type="entry name" value="CYTC"/>
    <property type="match status" value="1"/>
</dbReference>
<sequence length="155" mass="17308">MRTQCALFGILVVSATLTATSAFSQESSEEKLNSFQSMPSPVPPSYLKTGEEVSTEIGRAVYIENCSVCHGLFGRGYGPRFSTRLDFQYIPDFSQTYMTDGRDDALMEAIREGLHRLEAPSITMPQFKYILSQPDIESVVEYLKILPEIAPPLLE</sequence>
<dbReference type="EMBL" id="CP131913">
    <property type="protein sequence ID" value="WLI73430.1"/>
    <property type="molecule type" value="Genomic_DNA"/>
</dbReference>
<keyword evidence="5" id="KW-0732">Signal</keyword>
<keyword evidence="1 4" id="KW-0349">Heme</keyword>
<evidence type="ECO:0000313" key="7">
    <source>
        <dbReference type="EMBL" id="WLI73430.1"/>
    </source>
</evidence>
<gene>
    <name evidence="7" type="ORF">B6N23_00280</name>
</gene>
<feature type="chain" id="PRO_5047274136" evidence="5">
    <location>
        <begin position="25"/>
        <end position="155"/>
    </location>
</feature>
<dbReference type="InterPro" id="IPR009056">
    <property type="entry name" value="Cyt_c-like_dom"/>
</dbReference>
<proteinExistence type="predicted"/>
<name>A0ABY9H4N1_9GAMM</name>
<keyword evidence="3 4" id="KW-0408">Iron</keyword>
<evidence type="ECO:0000256" key="5">
    <source>
        <dbReference type="SAM" id="SignalP"/>
    </source>
</evidence>
<dbReference type="InterPro" id="IPR036909">
    <property type="entry name" value="Cyt_c-like_dom_sf"/>
</dbReference>
<evidence type="ECO:0000313" key="8">
    <source>
        <dbReference type="Proteomes" id="UP001235344"/>
    </source>
</evidence>
<feature type="domain" description="Cytochrome c" evidence="6">
    <location>
        <begin position="53"/>
        <end position="147"/>
    </location>
</feature>
<evidence type="ECO:0000259" key="6">
    <source>
        <dbReference type="PROSITE" id="PS51007"/>
    </source>
</evidence>
<dbReference type="RefSeq" id="WP_305501092.1">
    <property type="nucleotide sequence ID" value="NZ_CP131913.1"/>
</dbReference>
<protein>
    <submittedName>
        <fullName evidence="7">Cytochrome c</fullName>
    </submittedName>
</protein>
<dbReference type="Gene3D" id="1.10.760.10">
    <property type="entry name" value="Cytochrome c-like domain"/>
    <property type="match status" value="1"/>
</dbReference>
<organism evidence="7 8">
    <name type="scientific">Halomonas alkalicola</name>
    <dbReference type="NCBI Taxonomy" id="1930622"/>
    <lineage>
        <taxon>Bacteria</taxon>
        <taxon>Pseudomonadati</taxon>
        <taxon>Pseudomonadota</taxon>
        <taxon>Gammaproteobacteria</taxon>
        <taxon>Oceanospirillales</taxon>
        <taxon>Halomonadaceae</taxon>
        <taxon>Halomonas</taxon>
    </lineage>
</organism>
<evidence type="ECO:0000256" key="3">
    <source>
        <dbReference type="ARBA" id="ARBA00023004"/>
    </source>
</evidence>
<keyword evidence="2 4" id="KW-0479">Metal-binding</keyword>
<evidence type="ECO:0000256" key="2">
    <source>
        <dbReference type="ARBA" id="ARBA00022723"/>
    </source>
</evidence>
<feature type="signal peptide" evidence="5">
    <location>
        <begin position="1"/>
        <end position="24"/>
    </location>
</feature>
<dbReference type="Proteomes" id="UP001235344">
    <property type="component" value="Chromosome"/>
</dbReference>
<accession>A0ABY9H4N1</accession>
<keyword evidence="8" id="KW-1185">Reference proteome</keyword>